<dbReference type="PANTHER" id="PTHR32432">
    <property type="entry name" value="CELL DIVISION PROTEIN FTSA-RELATED"/>
    <property type="match status" value="1"/>
</dbReference>
<evidence type="ECO:0000313" key="1">
    <source>
        <dbReference type="EMBL" id="OGG43384.1"/>
    </source>
</evidence>
<reference evidence="1 2" key="1">
    <citation type="journal article" date="2016" name="Nat. Commun.">
        <title>Thousands of microbial genomes shed light on interconnected biogeochemical processes in an aquifer system.</title>
        <authorList>
            <person name="Anantharaman K."/>
            <person name="Brown C.T."/>
            <person name="Hug L.A."/>
            <person name="Sharon I."/>
            <person name="Castelle C.J."/>
            <person name="Probst A.J."/>
            <person name="Thomas B.C."/>
            <person name="Singh A."/>
            <person name="Wilkins M.J."/>
            <person name="Karaoz U."/>
            <person name="Brodie E.L."/>
            <person name="Williams K.H."/>
            <person name="Hubbard S.S."/>
            <person name="Banfield J.F."/>
        </authorList>
    </citation>
    <scope>NUCLEOTIDE SEQUENCE [LARGE SCALE GENOMIC DNA]</scope>
</reference>
<dbReference type="EMBL" id="MFKM01000015">
    <property type="protein sequence ID" value="OGG43384.1"/>
    <property type="molecule type" value="Genomic_DNA"/>
</dbReference>
<comment type="caution">
    <text evidence="1">The sequence shown here is derived from an EMBL/GenBank/DDBJ whole genome shotgun (WGS) entry which is preliminary data.</text>
</comment>
<dbReference type="AlphaFoldDB" id="A0A1F6C2G6"/>
<dbReference type="Gene3D" id="3.30.420.40">
    <property type="match status" value="2"/>
</dbReference>
<dbReference type="PIRSF" id="PIRSF019169">
    <property type="entry name" value="PilM"/>
    <property type="match status" value="1"/>
</dbReference>
<dbReference type="Gene3D" id="3.30.1490.300">
    <property type="match status" value="1"/>
</dbReference>
<dbReference type="CDD" id="cd24049">
    <property type="entry name" value="ASKHA_NBD_PilM"/>
    <property type="match status" value="1"/>
</dbReference>
<dbReference type="InterPro" id="IPR050696">
    <property type="entry name" value="FtsA/MreB"/>
</dbReference>
<proteinExistence type="predicted"/>
<protein>
    <recommendedName>
        <fullName evidence="3">SHS2 domain-containing protein</fullName>
    </recommendedName>
</protein>
<organism evidence="1 2">
    <name type="scientific">Candidatus Jorgensenbacteria bacterium RIFCSPLOWO2_12_FULL_42_11</name>
    <dbReference type="NCBI Taxonomy" id="1798473"/>
    <lineage>
        <taxon>Bacteria</taxon>
        <taxon>Candidatus Joergenseniibacteriota</taxon>
    </lineage>
</organism>
<dbReference type="STRING" id="1798473.A3G50_02430"/>
<dbReference type="PANTHER" id="PTHR32432:SF3">
    <property type="entry name" value="ETHANOLAMINE UTILIZATION PROTEIN EUTJ"/>
    <property type="match status" value="1"/>
</dbReference>
<dbReference type="NCBIfam" id="TIGR01175">
    <property type="entry name" value="pilM"/>
    <property type="match status" value="1"/>
</dbReference>
<dbReference type="InterPro" id="IPR005883">
    <property type="entry name" value="PilM"/>
</dbReference>
<dbReference type="SUPFAM" id="SSF53067">
    <property type="entry name" value="Actin-like ATPase domain"/>
    <property type="match status" value="2"/>
</dbReference>
<evidence type="ECO:0008006" key="3">
    <source>
        <dbReference type="Google" id="ProtNLM"/>
    </source>
</evidence>
<dbReference type="InterPro" id="IPR043129">
    <property type="entry name" value="ATPase_NBD"/>
</dbReference>
<gene>
    <name evidence="1" type="ORF">A3G50_02430</name>
</gene>
<evidence type="ECO:0000313" key="2">
    <source>
        <dbReference type="Proteomes" id="UP000176633"/>
    </source>
</evidence>
<name>A0A1F6C2G6_9BACT</name>
<accession>A0A1F6C2G6</accession>
<dbReference type="Proteomes" id="UP000176633">
    <property type="component" value="Unassembled WGS sequence"/>
</dbReference>
<dbReference type="Pfam" id="PF11104">
    <property type="entry name" value="PilM_2"/>
    <property type="match status" value="1"/>
</dbReference>
<sequence length="353" mass="38890">MLFFKPKSFLGVDIGTNSIKIVEIINSDKKPKLRNYGWLETYGYLERLNDAIQTSSLKILEKDAVKLLKFLISQLKPKTDKVVASLPSFAAFITLLETPLMSAADTAKTVVFQARQYIPIPVSEVTIDWLKVGEREDEEGVKKQQILLISVPNERIKSYQSIFKAAGLKLVALEIESFSLARALVGSDPTPTILADIGGRSTNIAVVDQGFWKYNGRTDFAGGSLTRAIASSVNIDIKRAEDLKKRRGLSGVGGEYELSTLMIPFLDVIIEEVRRVKDAYEKEYQGKIERVILAGGGANLLGIENYFTERLGLTAVKGAPFNKISYPSKLEPVVNEMGPSLAVAIGLGIRNFV</sequence>